<keyword evidence="8" id="KW-1185">Reference proteome</keyword>
<comment type="caution">
    <text evidence="7">The sequence shown here is derived from an EMBL/GenBank/DDBJ whole genome shotgun (WGS) entry which is preliminary data.</text>
</comment>
<keyword evidence="4" id="KW-0804">Transcription</keyword>
<keyword evidence="2" id="KW-0805">Transcription regulation</keyword>
<evidence type="ECO:0000259" key="6">
    <source>
        <dbReference type="Pfam" id="PF08281"/>
    </source>
</evidence>
<dbReference type="Pfam" id="PF08281">
    <property type="entry name" value="Sigma70_r4_2"/>
    <property type="match status" value="1"/>
</dbReference>
<dbReference type="PANTHER" id="PTHR43133:SF61">
    <property type="entry name" value="ECF RNA POLYMERASE SIGMA FACTOR SIGC"/>
    <property type="match status" value="1"/>
</dbReference>
<dbReference type="InterPro" id="IPR036388">
    <property type="entry name" value="WH-like_DNA-bd_sf"/>
</dbReference>
<dbReference type="SUPFAM" id="SSF88946">
    <property type="entry name" value="Sigma2 domain of RNA polymerase sigma factors"/>
    <property type="match status" value="1"/>
</dbReference>
<dbReference type="CDD" id="cd06171">
    <property type="entry name" value="Sigma70_r4"/>
    <property type="match status" value="1"/>
</dbReference>
<evidence type="ECO:0000256" key="2">
    <source>
        <dbReference type="ARBA" id="ARBA00023015"/>
    </source>
</evidence>
<dbReference type="NCBIfam" id="TIGR02937">
    <property type="entry name" value="sigma70-ECF"/>
    <property type="match status" value="1"/>
</dbReference>
<dbReference type="RefSeq" id="WP_343885474.1">
    <property type="nucleotide sequence ID" value="NZ_BAAAKI010000006.1"/>
</dbReference>
<sequence length="188" mass="20907">MNTPGDHDAVTRAALAAGLGDRVALGDFVRATEGDVRRFISHLTNADADDLSQETYLRAIDALPRFEGRSSARTWLLTIARRVVADQVRREVARPQVVRPDSFFERPLAADDFALVEARQLMTRMDDERREAFVLTQLLGFSYAEAADVCEVPVGTIRSRVSRARADLVALWGTEADAREEYRARGTG</sequence>
<dbReference type="EMBL" id="JBHSUA010000003">
    <property type="protein sequence ID" value="MFC6395509.1"/>
    <property type="molecule type" value="Genomic_DNA"/>
</dbReference>
<dbReference type="SUPFAM" id="SSF88659">
    <property type="entry name" value="Sigma3 and sigma4 domains of RNA polymerase sigma factors"/>
    <property type="match status" value="1"/>
</dbReference>
<organism evidence="7 8">
    <name type="scientific">Luteococcus sanguinis</name>
    <dbReference type="NCBI Taxonomy" id="174038"/>
    <lineage>
        <taxon>Bacteria</taxon>
        <taxon>Bacillati</taxon>
        <taxon>Actinomycetota</taxon>
        <taxon>Actinomycetes</taxon>
        <taxon>Propionibacteriales</taxon>
        <taxon>Propionibacteriaceae</taxon>
        <taxon>Luteococcus</taxon>
    </lineage>
</organism>
<protein>
    <submittedName>
        <fullName evidence="7">Sigma-70 family RNA polymerase sigma factor</fullName>
    </submittedName>
</protein>
<evidence type="ECO:0000313" key="8">
    <source>
        <dbReference type="Proteomes" id="UP001596266"/>
    </source>
</evidence>
<dbReference type="Gene3D" id="1.10.1740.10">
    <property type="match status" value="1"/>
</dbReference>
<evidence type="ECO:0000256" key="3">
    <source>
        <dbReference type="ARBA" id="ARBA00023082"/>
    </source>
</evidence>
<dbReference type="Gene3D" id="1.10.10.10">
    <property type="entry name" value="Winged helix-like DNA-binding domain superfamily/Winged helix DNA-binding domain"/>
    <property type="match status" value="1"/>
</dbReference>
<dbReference type="InterPro" id="IPR013324">
    <property type="entry name" value="RNA_pol_sigma_r3/r4-like"/>
</dbReference>
<proteinExistence type="inferred from homology"/>
<dbReference type="InterPro" id="IPR007627">
    <property type="entry name" value="RNA_pol_sigma70_r2"/>
</dbReference>
<feature type="domain" description="RNA polymerase sigma factor 70 region 4 type 2" evidence="6">
    <location>
        <begin position="117"/>
        <end position="168"/>
    </location>
</feature>
<comment type="similarity">
    <text evidence="1">Belongs to the sigma-70 factor family. ECF subfamily.</text>
</comment>
<gene>
    <name evidence="7" type="ORF">ACFP57_00660</name>
</gene>
<feature type="domain" description="RNA polymerase sigma-70 region 2" evidence="5">
    <location>
        <begin position="29"/>
        <end position="91"/>
    </location>
</feature>
<reference evidence="8" key="1">
    <citation type="journal article" date="2019" name="Int. J. Syst. Evol. Microbiol.">
        <title>The Global Catalogue of Microorganisms (GCM) 10K type strain sequencing project: providing services to taxonomists for standard genome sequencing and annotation.</title>
        <authorList>
            <consortium name="The Broad Institute Genomics Platform"/>
            <consortium name="The Broad Institute Genome Sequencing Center for Infectious Disease"/>
            <person name="Wu L."/>
            <person name="Ma J."/>
        </authorList>
    </citation>
    <scope>NUCLEOTIDE SEQUENCE [LARGE SCALE GENOMIC DNA]</scope>
    <source>
        <strain evidence="8">CGMCC 1.15277</strain>
    </source>
</reference>
<name>A0ABW1WYF9_9ACTN</name>
<dbReference type="InterPro" id="IPR014284">
    <property type="entry name" value="RNA_pol_sigma-70_dom"/>
</dbReference>
<dbReference type="Pfam" id="PF04542">
    <property type="entry name" value="Sigma70_r2"/>
    <property type="match status" value="1"/>
</dbReference>
<evidence type="ECO:0000259" key="5">
    <source>
        <dbReference type="Pfam" id="PF04542"/>
    </source>
</evidence>
<evidence type="ECO:0000256" key="4">
    <source>
        <dbReference type="ARBA" id="ARBA00023163"/>
    </source>
</evidence>
<evidence type="ECO:0000313" key="7">
    <source>
        <dbReference type="EMBL" id="MFC6395509.1"/>
    </source>
</evidence>
<evidence type="ECO:0000256" key="1">
    <source>
        <dbReference type="ARBA" id="ARBA00010641"/>
    </source>
</evidence>
<keyword evidence="3" id="KW-0731">Sigma factor</keyword>
<dbReference type="PANTHER" id="PTHR43133">
    <property type="entry name" value="RNA POLYMERASE ECF-TYPE SIGMA FACTO"/>
    <property type="match status" value="1"/>
</dbReference>
<accession>A0ABW1WYF9</accession>
<dbReference type="InterPro" id="IPR039425">
    <property type="entry name" value="RNA_pol_sigma-70-like"/>
</dbReference>
<dbReference type="InterPro" id="IPR013325">
    <property type="entry name" value="RNA_pol_sigma_r2"/>
</dbReference>
<dbReference type="Proteomes" id="UP001596266">
    <property type="component" value="Unassembled WGS sequence"/>
</dbReference>
<dbReference type="InterPro" id="IPR013249">
    <property type="entry name" value="RNA_pol_sigma70_r4_t2"/>
</dbReference>